<dbReference type="EMBL" id="JAHLFV010000028">
    <property type="protein sequence ID" value="MBU3849184.1"/>
    <property type="molecule type" value="Genomic_DNA"/>
</dbReference>
<sequence>MKKFFCIPILYLIALQSYGLESKELSALMGRSQAFDRGVPLSATVEAEIVHPKNESEVMKYKMYTTRTDKKILVMIDFFYPDTYDGTRILTTVPEEGGVPSVSVKLKLFFTSVDIPNVKPDMSFFGMDFDSGDMNPRNPLFDTYSILSTEKFPDGNTCYVVEALPLDDSPYYKTIHYVDADRELIMKSEMYNKKNKLVKIFEVVEVEKIQGIWTVTEAKMTSVKTNSCTTLVYSNITYGEDNSPYVTKNFLKTGELK</sequence>
<dbReference type="CDD" id="cd16329">
    <property type="entry name" value="LolA_like"/>
    <property type="match status" value="1"/>
</dbReference>
<dbReference type="InterPro" id="IPR033399">
    <property type="entry name" value="TP_0789-like"/>
</dbReference>
<comment type="caution">
    <text evidence="2">The sequence shown here is derived from an EMBL/GenBank/DDBJ whole genome shotgun (WGS) entry which is preliminary data.</text>
</comment>
<dbReference type="Pfam" id="PF17131">
    <property type="entry name" value="LolA_like"/>
    <property type="match status" value="1"/>
</dbReference>
<dbReference type="Gene3D" id="2.50.20.10">
    <property type="entry name" value="Lipoprotein localisation LolA/LolB/LppX"/>
    <property type="match status" value="1"/>
</dbReference>
<evidence type="ECO:0000313" key="2">
    <source>
        <dbReference type="EMBL" id="MBU3849184.1"/>
    </source>
</evidence>
<proteinExistence type="predicted"/>
<dbReference type="AlphaFoldDB" id="A0A9E2NYM2"/>
<accession>A0A9E2NYM2</accession>
<organism evidence="2 3">
    <name type="scientific">Candidatus Treponema excrementipullorum</name>
    <dbReference type="NCBI Taxonomy" id="2838768"/>
    <lineage>
        <taxon>Bacteria</taxon>
        <taxon>Pseudomonadati</taxon>
        <taxon>Spirochaetota</taxon>
        <taxon>Spirochaetia</taxon>
        <taxon>Spirochaetales</taxon>
        <taxon>Treponemataceae</taxon>
        <taxon>Treponema</taxon>
    </lineage>
</organism>
<evidence type="ECO:0000259" key="1">
    <source>
        <dbReference type="Pfam" id="PF17131"/>
    </source>
</evidence>
<gene>
    <name evidence="2" type="ORF">IAA16_01300</name>
</gene>
<keyword evidence="2" id="KW-0449">Lipoprotein</keyword>
<dbReference type="Proteomes" id="UP000823914">
    <property type="component" value="Unassembled WGS sequence"/>
</dbReference>
<reference evidence="2" key="1">
    <citation type="journal article" date="2021" name="PeerJ">
        <title>Extensive microbial diversity within the chicken gut microbiome revealed by metagenomics and culture.</title>
        <authorList>
            <person name="Gilroy R."/>
            <person name="Ravi A."/>
            <person name="Getino M."/>
            <person name="Pursley I."/>
            <person name="Horton D.L."/>
            <person name="Alikhan N.F."/>
            <person name="Baker D."/>
            <person name="Gharbi K."/>
            <person name="Hall N."/>
            <person name="Watson M."/>
            <person name="Adriaenssens E.M."/>
            <person name="Foster-Nyarko E."/>
            <person name="Jarju S."/>
            <person name="Secka A."/>
            <person name="Antonio M."/>
            <person name="Oren A."/>
            <person name="Chaudhuri R.R."/>
            <person name="La Ragione R."/>
            <person name="Hildebrand F."/>
            <person name="Pallen M.J."/>
        </authorList>
    </citation>
    <scope>NUCLEOTIDE SEQUENCE</scope>
    <source>
        <strain evidence="2">Gambia15-2214</strain>
    </source>
</reference>
<name>A0A9E2NYM2_9SPIR</name>
<protein>
    <submittedName>
        <fullName evidence="2">Outer membrane lipoprotein-sorting protein</fullName>
    </submittedName>
</protein>
<evidence type="ECO:0000313" key="3">
    <source>
        <dbReference type="Proteomes" id="UP000823914"/>
    </source>
</evidence>
<feature type="domain" description="Uncharacterized protein TP-0789" evidence="1">
    <location>
        <begin position="117"/>
        <end position="251"/>
    </location>
</feature>
<reference evidence="2" key="2">
    <citation type="submission" date="2021-04" db="EMBL/GenBank/DDBJ databases">
        <authorList>
            <person name="Gilroy R."/>
        </authorList>
    </citation>
    <scope>NUCLEOTIDE SEQUENCE</scope>
    <source>
        <strain evidence="2">Gambia15-2214</strain>
    </source>
</reference>